<evidence type="ECO:0000313" key="9">
    <source>
        <dbReference type="EMBL" id="AVK72297.1"/>
    </source>
</evidence>
<evidence type="ECO:0000256" key="4">
    <source>
        <dbReference type="SAM" id="MobiDB-lite"/>
    </source>
</evidence>
<dbReference type="InterPro" id="IPR036116">
    <property type="entry name" value="FN3_sf"/>
</dbReference>
<dbReference type="InterPro" id="IPR013098">
    <property type="entry name" value="Ig_I-set"/>
</dbReference>
<feature type="domain" description="Ig-like" evidence="7">
    <location>
        <begin position="220"/>
        <end position="307"/>
    </location>
</feature>
<keyword evidence="5" id="KW-0812">Transmembrane</keyword>
<dbReference type="InterPro" id="IPR013783">
    <property type="entry name" value="Ig-like_fold"/>
</dbReference>
<dbReference type="InterPro" id="IPR003599">
    <property type="entry name" value="Ig_sub"/>
</dbReference>
<keyword evidence="3" id="KW-0393">Immunoglobulin domain</keyword>
<protein>
    <submittedName>
        <fullName evidence="9">Robo1 protein</fullName>
    </submittedName>
</protein>
<feature type="domain" description="Ig-like" evidence="7">
    <location>
        <begin position="408"/>
        <end position="505"/>
    </location>
</feature>
<evidence type="ECO:0000256" key="1">
    <source>
        <dbReference type="ARBA" id="ARBA00022737"/>
    </source>
</evidence>
<keyword evidence="5" id="KW-0472">Membrane</keyword>
<reference evidence="9" key="1">
    <citation type="journal article" date="2018" name="Nature">
        <title>Convergent evolution of bilaterian nerve cords.</title>
        <authorList>
            <person name="Martin-Duran J.M."/>
            <person name="Pang K."/>
            <person name="Borve A."/>
            <person name="Le H.S."/>
            <person name="Furu A."/>
            <person name="Cannon J.T."/>
            <person name="Jondelius U."/>
            <person name="Hejnol A."/>
        </authorList>
    </citation>
    <scope>NUCLEOTIDE SEQUENCE</scope>
</reference>
<feature type="region of interest" description="Disordered" evidence="4">
    <location>
        <begin position="508"/>
        <end position="528"/>
    </location>
</feature>
<feature type="transmembrane region" description="Helical" evidence="5">
    <location>
        <begin position="845"/>
        <end position="869"/>
    </location>
</feature>
<evidence type="ECO:0000259" key="8">
    <source>
        <dbReference type="PROSITE" id="PS50853"/>
    </source>
</evidence>
<feature type="compositionally biased region" description="Low complexity" evidence="4">
    <location>
        <begin position="1060"/>
        <end position="1069"/>
    </location>
</feature>
<dbReference type="InterPro" id="IPR036179">
    <property type="entry name" value="Ig-like_dom_sf"/>
</dbReference>
<feature type="chain" id="PRO_5015172737" evidence="6">
    <location>
        <begin position="27"/>
        <end position="1362"/>
    </location>
</feature>
<feature type="region of interest" description="Disordered" evidence="4">
    <location>
        <begin position="1250"/>
        <end position="1307"/>
    </location>
</feature>
<organism evidence="9">
    <name type="scientific">Isodiametra pulchra</name>
    <name type="common">Acoelomorph flatworm</name>
    <name type="synonym">Convoluta pulchra</name>
    <dbReference type="NCBI Taxonomy" id="504439"/>
    <lineage>
        <taxon>Eukaryota</taxon>
        <taxon>Metazoa</taxon>
        <taxon>Xenacoelomorpha</taxon>
        <taxon>Acoelomorpha</taxon>
        <taxon>Acoela</taxon>
        <taxon>Isodiametridae</taxon>
        <taxon>Isodiametra</taxon>
    </lineage>
</organism>
<feature type="signal peptide" evidence="6">
    <location>
        <begin position="1"/>
        <end position="26"/>
    </location>
</feature>
<feature type="domain" description="Fibronectin type-III" evidence="8">
    <location>
        <begin position="524"/>
        <end position="618"/>
    </location>
</feature>
<dbReference type="InterPro" id="IPR003961">
    <property type="entry name" value="FN3_dom"/>
</dbReference>
<dbReference type="Gene3D" id="2.60.40.10">
    <property type="entry name" value="Immunoglobulins"/>
    <property type="match status" value="8"/>
</dbReference>
<dbReference type="SMART" id="SM00408">
    <property type="entry name" value="IGc2"/>
    <property type="match status" value="5"/>
</dbReference>
<feature type="domain" description="Ig-like" evidence="7">
    <location>
        <begin position="310"/>
        <end position="399"/>
    </location>
</feature>
<dbReference type="Pfam" id="PF00041">
    <property type="entry name" value="fn3"/>
    <property type="match status" value="2"/>
</dbReference>
<dbReference type="EMBL" id="KY709746">
    <property type="protein sequence ID" value="AVK72297.1"/>
    <property type="molecule type" value="mRNA"/>
</dbReference>
<keyword evidence="2" id="KW-1015">Disulfide bond</keyword>
<dbReference type="PROSITE" id="PS50835">
    <property type="entry name" value="IG_LIKE"/>
    <property type="match status" value="5"/>
</dbReference>
<dbReference type="CDD" id="cd00063">
    <property type="entry name" value="FN3"/>
    <property type="match status" value="2"/>
</dbReference>
<evidence type="ECO:0000256" key="3">
    <source>
        <dbReference type="ARBA" id="ARBA00023319"/>
    </source>
</evidence>
<dbReference type="InterPro" id="IPR003598">
    <property type="entry name" value="Ig_sub2"/>
</dbReference>
<dbReference type="Pfam" id="PF13927">
    <property type="entry name" value="Ig_3"/>
    <property type="match status" value="1"/>
</dbReference>
<feature type="region of interest" description="Disordered" evidence="4">
    <location>
        <begin position="971"/>
        <end position="1005"/>
    </location>
</feature>
<sequence>MPGPAATSLLTLPLLLLIIFSSVIECSVPWFTEQPTNVTAHEGSEVVLRCAASGDPPPDIVWYRNNVKLKFPNDWLSVQNTDSQSVLRIPYVSQDKKQTYGVFRCGAHNPDGDTASRSAHVNLYYLGSEFGERLVDQAVPRGRPARIECHQPEGNPTPTVKWLKNLQPIEPSSEMKVLSDGSLLISAVLDSHAGFYTCVASNSVGERSNGPAHISVGEYPDIQLQPDSGFNIRKGGSLTVTCMASGDPAPFVWWVKSSGGEALTDQNQKSIASLALSQVTAAENGQYSCNAKNSVGKESRQIEVIVSEPPYFLEKPESMIAAVNSSVELKCRIGGNPRVSVYWDLVDASVLHPTQSMGNKMMQSDATLRIRNFQPADAGVYRCNGVNTEGTVAANATLTLKEIPRFPPIIQQCPLNSNFSTSPMPLTTLECGVGNNQDGKLSFKWFLNDQPVETDEVNIFLTQEINEERGSRLSIYKWKKSVHEGEYTCRVQNKNGYSECSSRLLYTTADPKPEVPDRSDLPERPTTPLGRVIDRNSIMLDWHRPINVHQDDHVTYRVEYFHVGAEGWIVARDDVPTTSTTITDLKSETEYFFVVRARNSAGLGKASLISDAIFLSESVVALSGENCLTIMTARVEIQEPIVLNSTALRIAWDVTHNLQVIHGFSIQYREKGSALQPSHAIVHTSTDRHYILRNLRPYTHYEISIQAFCNGGGPNKPSSVKGDRTRIVTARTLPDTPSEAPQDIHALLNSSALIVSWRPPPKQYWNSEYLLGYHIWVFSDKMSLLKNHTVNNETFTVTYQLLPNLDGIRLQIAAVNEVEGFGLRSSIVNVHLGLGDDEVWWKHPWFLGVVGAIFWVVLLLIAICLYRLFKRRHQHSHYEKPVEMDNTHRFPTISRGGGDPVGHHWGSRPCSQCGGQLSSLQNCPDLIRQGKAREYQTRAAAMHPHQSPQQPQQAVQYMAESAAADHPVHVSPSAPGYISHQTLPNPTALQEWSPSPPVATGTGIRTTTKLGSHYYAEIPASGSISPAGSTANSRGSGSIGKFSSPSQGRIRTSSATRGSPGAPYNPAAAADTVAAERVPFLQQQQLIARQGDPASAAASEPDELSYAVIGGVLSSDAESSDEMEVLEGESSGFVAGAAPKGEPSDIDSMYNSTMPPSSVYSLEELSHPYQLADPYLKSPGTAYETAYPNDSFLSDNMYPQYSTARAGHHNYPAPVNSSSGYMSESDAMTNRNKGSKRNIKLEDNSFFTPIVTPRPSKQCVPNKLIRPQVNPSSGGQPSIPESESEAQQPRTCTCQNTEGHGMPTTEELPKRWSACTEDEIEFLNSQGVPIDKLRALDASQLSDLKNYYENAQAINASNSKQS</sequence>
<feature type="domain" description="Ig-like" evidence="7">
    <location>
        <begin position="29"/>
        <end position="122"/>
    </location>
</feature>
<proteinExistence type="evidence at transcript level"/>
<dbReference type="PANTHER" id="PTHR13817:SF172">
    <property type="entry name" value="IG-LIKE DOMAIN-CONTAINING PROTEIN"/>
    <property type="match status" value="1"/>
</dbReference>
<feature type="domain" description="Ig-like" evidence="7">
    <location>
        <begin position="132"/>
        <end position="215"/>
    </location>
</feature>
<feature type="compositionally biased region" description="Polar residues" evidence="4">
    <location>
        <begin position="1022"/>
        <end position="1057"/>
    </location>
</feature>
<dbReference type="SUPFAM" id="SSF48726">
    <property type="entry name" value="Immunoglobulin"/>
    <property type="match status" value="5"/>
</dbReference>
<dbReference type="SMART" id="SM00409">
    <property type="entry name" value="IG"/>
    <property type="match status" value="4"/>
</dbReference>
<dbReference type="InterPro" id="IPR050964">
    <property type="entry name" value="Striated_Muscle_Regulatory"/>
</dbReference>
<name>A0A2P1DV78_ISOPU</name>
<dbReference type="FunFam" id="2.60.40.10:FF:000032">
    <property type="entry name" value="palladin isoform X1"/>
    <property type="match status" value="3"/>
</dbReference>
<evidence type="ECO:0000256" key="5">
    <source>
        <dbReference type="SAM" id="Phobius"/>
    </source>
</evidence>
<feature type="compositionally biased region" description="Polar residues" evidence="4">
    <location>
        <begin position="1269"/>
        <end position="1298"/>
    </location>
</feature>
<evidence type="ECO:0000259" key="7">
    <source>
        <dbReference type="PROSITE" id="PS50835"/>
    </source>
</evidence>
<evidence type="ECO:0000256" key="2">
    <source>
        <dbReference type="ARBA" id="ARBA00023157"/>
    </source>
</evidence>
<feature type="compositionally biased region" description="Polar residues" evidence="4">
    <location>
        <begin position="979"/>
        <end position="993"/>
    </location>
</feature>
<dbReference type="SMART" id="SM00060">
    <property type="entry name" value="FN3"/>
    <property type="match status" value="3"/>
</dbReference>
<keyword evidence="5" id="KW-1133">Transmembrane helix</keyword>
<evidence type="ECO:0000256" key="6">
    <source>
        <dbReference type="SAM" id="SignalP"/>
    </source>
</evidence>
<keyword evidence="6" id="KW-0732">Signal</keyword>
<dbReference type="SUPFAM" id="SSF49265">
    <property type="entry name" value="Fibronectin type III"/>
    <property type="match status" value="2"/>
</dbReference>
<dbReference type="Pfam" id="PF07679">
    <property type="entry name" value="I-set"/>
    <property type="match status" value="3"/>
</dbReference>
<feature type="domain" description="Fibronectin type-III" evidence="8">
    <location>
        <begin position="633"/>
        <end position="735"/>
    </location>
</feature>
<dbReference type="InterPro" id="IPR007110">
    <property type="entry name" value="Ig-like_dom"/>
</dbReference>
<feature type="region of interest" description="Disordered" evidence="4">
    <location>
        <begin position="1020"/>
        <end position="1069"/>
    </location>
</feature>
<feature type="compositionally biased region" description="Basic and acidic residues" evidence="4">
    <location>
        <begin position="511"/>
        <end position="523"/>
    </location>
</feature>
<dbReference type="PROSITE" id="PS50853">
    <property type="entry name" value="FN3"/>
    <property type="match status" value="2"/>
</dbReference>
<accession>A0A2P1DV78</accession>
<dbReference type="PANTHER" id="PTHR13817">
    <property type="entry name" value="TITIN"/>
    <property type="match status" value="1"/>
</dbReference>
<keyword evidence="1" id="KW-0677">Repeat</keyword>